<protein>
    <submittedName>
        <fullName evidence="1">Uncharacterized protein</fullName>
    </submittedName>
</protein>
<sequence>MTSEALKPAMFQVKIGVQAILPGSLSGFPSTDGYYKLSVTATMLTFTPKCLGITCCGKPYIVPLEKVKSAKMVNVPYQAPGMILTVEEGRQMPIAIKVWMDGGVKSLEACFDCIEAMRKLVIGNVLIAGYIDMSSTPSASSITYYPREITRRIYEIQQKLTTAKVDETERLGLGDIDAGSVILSRKVFGVEMVQETPLPGGGSTVCSVFCQSVIEPALFLHTTSLTAPNGSTVFKIAFPGGTQSEVSNLRVEVPASVILSAPFEDPRNEGSVDYKPLKGSALKSVAASASALGGRIKRAVSVSRGVEPSRVSRSKPPTFRS</sequence>
<reference evidence="1" key="1">
    <citation type="submission" date="2021-01" db="EMBL/GenBank/DDBJ databases">
        <authorList>
            <person name="Corre E."/>
            <person name="Pelletier E."/>
            <person name="Niang G."/>
            <person name="Scheremetjew M."/>
            <person name="Finn R."/>
            <person name="Kale V."/>
            <person name="Holt S."/>
            <person name="Cochrane G."/>
            <person name="Meng A."/>
            <person name="Brown T."/>
            <person name="Cohen L."/>
        </authorList>
    </citation>
    <scope>NUCLEOTIDE SEQUENCE</scope>
    <source>
        <strain evidence="1">PLY182g</strain>
    </source>
</reference>
<proteinExistence type="predicted"/>
<organism evidence="1">
    <name type="scientific">Coccolithus braarudii</name>
    <dbReference type="NCBI Taxonomy" id="221442"/>
    <lineage>
        <taxon>Eukaryota</taxon>
        <taxon>Haptista</taxon>
        <taxon>Haptophyta</taxon>
        <taxon>Prymnesiophyceae</taxon>
        <taxon>Coccolithales</taxon>
        <taxon>Coccolithaceae</taxon>
        <taxon>Coccolithus</taxon>
    </lineage>
</organism>
<name>A0A7S0Q3D3_9EUKA</name>
<accession>A0A7S0Q3D3</accession>
<dbReference type="AlphaFoldDB" id="A0A7S0Q3D3"/>
<dbReference type="EMBL" id="HBEY01031080">
    <property type="protein sequence ID" value="CAD8611359.1"/>
    <property type="molecule type" value="Transcribed_RNA"/>
</dbReference>
<gene>
    <name evidence="1" type="ORF">CPEL01642_LOCUS14737</name>
</gene>
<evidence type="ECO:0000313" key="1">
    <source>
        <dbReference type="EMBL" id="CAD8611359.1"/>
    </source>
</evidence>